<dbReference type="PANTHER" id="PTHR21277:SF37">
    <property type="entry name" value="TRANSCRIPTIONAL COACTIVATOR HFI1_TRANSCRIPTIONAL ADAPTER 1"/>
    <property type="match status" value="1"/>
</dbReference>
<name>A0ABQ8HKU8_9ROSI</name>
<dbReference type="Proteomes" id="UP000827721">
    <property type="component" value="Unassembled WGS sequence"/>
</dbReference>
<dbReference type="EMBL" id="JAFEMO010000009">
    <property type="protein sequence ID" value="KAH7564931.1"/>
    <property type="molecule type" value="Genomic_DNA"/>
</dbReference>
<gene>
    <name evidence="2" type="ORF">JRO89_XS09G0077800</name>
</gene>
<protein>
    <submittedName>
        <fullName evidence="2">Uncharacterized protein</fullName>
    </submittedName>
</protein>
<evidence type="ECO:0000313" key="3">
    <source>
        <dbReference type="Proteomes" id="UP000827721"/>
    </source>
</evidence>
<evidence type="ECO:0000256" key="1">
    <source>
        <dbReference type="SAM" id="MobiDB-lite"/>
    </source>
</evidence>
<organism evidence="2 3">
    <name type="scientific">Xanthoceras sorbifolium</name>
    <dbReference type="NCBI Taxonomy" id="99658"/>
    <lineage>
        <taxon>Eukaryota</taxon>
        <taxon>Viridiplantae</taxon>
        <taxon>Streptophyta</taxon>
        <taxon>Embryophyta</taxon>
        <taxon>Tracheophyta</taxon>
        <taxon>Spermatophyta</taxon>
        <taxon>Magnoliopsida</taxon>
        <taxon>eudicotyledons</taxon>
        <taxon>Gunneridae</taxon>
        <taxon>Pentapetalae</taxon>
        <taxon>rosids</taxon>
        <taxon>malvids</taxon>
        <taxon>Sapindales</taxon>
        <taxon>Sapindaceae</taxon>
        <taxon>Xanthoceroideae</taxon>
        <taxon>Xanthoceras</taxon>
    </lineage>
</organism>
<sequence length="384" mass="42534">MQRQNQSHFRINLAELKAQLVKRLGPERSKLYFFYLNKLLSLELSKVEFNKFCLRIIGRENLKLHNKLIHSILKNACEAKFLPSASTHNENGYDITSSGYEPNGQVLLLSPCGDRLGICVGSDGDFSSRRSTITSNNAVSENGDLDSREIHTPVQHHQVLSQKTNNEGEAVRHHPATKNGSADGSASVDNSQQTELLFVGNGKEPYTRSSLRPSLGIPFCAHSVGEVRQPPHVARGGRCCNSYDSDLLLDSETLKDRMLEIAVAHGLEGVSVDSANLLNSGLDVYLKRLIRSSVELVGIRSGHELMGNSIHKHHSHVKLVSYGFPGYDFLVQSSSRPLEGIHGKGYDFQLSLLDFKVAMGLKPQQLGEDWPLLLERICTCSHVE</sequence>
<feature type="region of interest" description="Disordered" evidence="1">
    <location>
        <begin position="163"/>
        <end position="190"/>
    </location>
</feature>
<accession>A0ABQ8HKU8</accession>
<keyword evidence="3" id="KW-1185">Reference proteome</keyword>
<comment type="caution">
    <text evidence="2">The sequence shown here is derived from an EMBL/GenBank/DDBJ whole genome shotgun (WGS) entry which is preliminary data.</text>
</comment>
<feature type="compositionally biased region" description="Polar residues" evidence="1">
    <location>
        <begin position="178"/>
        <end position="190"/>
    </location>
</feature>
<dbReference type="InterPro" id="IPR024738">
    <property type="entry name" value="Hfi1/Tada1"/>
</dbReference>
<evidence type="ECO:0000313" key="2">
    <source>
        <dbReference type="EMBL" id="KAH7564931.1"/>
    </source>
</evidence>
<reference evidence="2 3" key="1">
    <citation type="submission" date="2021-02" db="EMBL/GenBank/DDBJ databases">
        <title>Plant Genome Project.</title>
        <authorList>
            <person name="Zhang R.-G."/>
        </authorList>
    </citation>
    <scope>NUCLEOTIDE SEQUENCE [LARGE SCALE GENOMIC DNA]</scope>
    <source>
        <tissue evidence="2">Leaves</tissue>
    </source>
</reference>
<dbReference type="CDD" id="cd22933">
    <property type="entry name" value="HFD_HFI1"/>
    <property type="match status" value="1"/>
</dbReference>
<proteinExistence type="predicted"/>
<dbReference type="PANTHER" id="PTHR21277">
    <property type="entry name" value="TRANSCRIPTIONAL ADAPTER 1"/>
    <property type="match status" value="1"/>
</dbReference>
<dbReference type="Pfam" id="PF12767">
    <property type="entry name" value="SAGA-Tad1"/>
    <property type="match status" value="1"/>
</dbReference>